<dbReference type="GO" id="GO:0008270">
    <property type="term" value="F:zinc ion binding"/>
    <property type="evidence" value="ECO:0007669"/>
    <property type="project" value="InterPro"/>
</dbReference>
<gene>
    <name evidence="4" type="ORF">CEP51_000988</name>
</gene>
<accession>A0A428SJH1</accession>
<dbReference type="PANTHER" id="PTHR38111:SF11">
    <property type="entry name" value="TRANSCRIPTION FACTOR DOMAIN-CONTAINING PROTEIN-RELATED"/>
    <property type="match status" value="1"/>
</dbReference>
<feature type="compositionally biased region" description="Low complexity" evidence="2">
    <location>
        <begin position="71"/>
        <end position="80"/>
    </location>
</feature>
<name>A0A428SJH1_9HYPO</name>
<dbReference type="InterPro" id="IPR053178">
    <property type="entry name" value="Osmoadaptation_assoc"/>
</dbReference>
<dbReference type="PROSITE" id="PS50048">
    <property type="entry name" value="ZN2_CY6_FUNGAL_2"/>
    <property type="match status" value="1"/>
</dbReference>
<evidence type="ECO:0000259" key="3">
    <source>
        <dbReference type="PROSITE" id="PS50048"/>
    </source>
</evidence>
<comment type="caution">
    <text evidence="4">The sequence shown here is derived from an EMBL/GenBank/DDBJ whole genome shotgun (WGS) entry which is preliminary data.</text>
</comment>
<dbReference type="EMBL" id="NKCL01000012">
    <property type="protein sequence ID" value="RSL89906.1"/>
    <property type="molecule type" value="Genomic_DNA"/>
</dbReference>
<dbReference type="AlphaFoldDB" id="A0A428SJH1"/>
<feature type="domain" description="Zn(2)-C6 fungal-type" evidence="3">
    <location>
        <begin position="9"/>
        <end position="37"/>
    </location>
</feature>
<dbReference type="InterPro" id="IPR001138">
    <property type="entry name" value="Zn2Cys6_DnaBD"/>
</dbReference>
<protein>
    <recommendedName>
        <fullName evidence="3">Zn(2)-C6 fungal-type domain-containing protein</fullName>
    </recommendedName>
</protein>
<evidence type="ECO:0000313" key="5">
    <source>
        <dbReference type="Proteomes" id="UP000287972"/>
    </source>
</evidence>
<dbReference type="Gene3D" id="4.10.240.10">
    <property type="entry name" value="Zn(2)-C6 fungal-type DNA-binding domain"/>
    <property type="match status" value="1"/>
</dbReference>
<dbReference type="Pfam" id="PF00172">
    <property type="entry name" value="Zn_clus"/>
    <property type="match status" value="1"/>
</dbReference>
<evidence type="ECO:0000256" key="1">
    <source>
        <dbReference type="ARBA" id="ARBA00023242"/>
    </source>
</evidence>
<reference evidence="4 5" key="1">
    <citation type="submission" date="2017-06" db="EMBL/GenBank/DDBJ databases">
        <title>Comparative genomic analysis of Ambrosia Fusariam Clade fungi.</title>
        <authorList>
            <person name="Stajich J.E."/>
            <person name="Carrillo J."/>
            <person name="Kijimoto T."/>
            <person name="Eskalen A."/>
            <person name="O'Donnell K."/>
            <person name="Kasson M."/>
        </authorList>
    </citation>
    <scope>NUCLEOTIDE SEQUENCE [LARGE SCALE GENOMIC DNA]</scope>
    <source>
        <strain evidence="4 5">NRRL62606</strain>
    </source>
</reference>
<dbReference type="PANTHER" id="PTHR38111">
    <property type="entry name" value="ZN(2)-C6 FUNGAL-TYPE DOMAIN-CONTAINING PROTEIN-RELATED"/>
    <property type="match status" value="1"/>
</dbReference>
<dbReference type="SMART" id="SM00066">
    <property type="entry name" value="GAL4"/>
    <property type="match status" value="1"/>
</dbReference>
<dbReference type="PROSITE" id="PS00463">
    <property type="entry name" value="ZN2_CY6_FUNGAL_1"/>
    <property type="match status" value="1"/>
</dbReference>
<keyword evidence="5" id="KW-1185">Reference proteome</keyword>
<evidence type="ECO:0000256" key="2">
    <source>
        <dbReference type="SAM" id="MobiDB-lite"/>
    </source>
</evidence>
<dbReference type="CDD" id="cd00067">
    <property type="entry name" value="GAL4"/>
    <property type="match status" value="1"/>
</dbReference>
<dbReference type="GO" id="GO:0000981">
    <property type="term" value="F:DNA-binding transcription factor activity, RNA polymerase II-specific"/>
    <property type="evidence" value="ECO:0007669"/>
    <property type="project" value="InterPro"/>
</dbReference>
<dbReference type="InterPro" id="IPR036864">
    <property type="entry name" value="Zn2-C6_fun-type_DNA-bd_sf"/>
</dbReference>
<organism evidence="4 5">
    <name type="scientific">Fusarium floridanum</name>
    <dbReference type="NCBI Taxonomy" id="1325733"/>
    <lineage>
        <taxon>Eukaryota</taxon>
        <taxon>Fungi</taxon>
        <taxon>Dikarya</taxon>
        <taxon>Ascomycota</taxon>
        <taxon>Pezizomycotina</taxon>
        <taxon>Sordariomycetes</taxon>
        <taxon>Hypocreomycetidae</taxon>
        <taxon>Hypocreales</taxon>
        <taxon>Nectriaceae</taxon>
        <taxon>Fusarium</taxon>
        <taxon>Fusarium solani species complex</taxon>
    </lineage>
</organism>
<feature type="region of interest" description="Disordered" evidence="2">
    <location>
        <begin position="57"/>
        <end position="91"/>
    </location>
</feature>
<proteinExistence type="predicted"/>
<dbReference type="SUPFAM" id="SSF57701">
    <property type="entry name" value="Zn2/Cys6 DNA-binding domain"/>
    <property type="match status" value="1"/>
</dbReference>
<dbReference type="Proteomes" id="UP000287972">
    <property type="component" value="Unassembled WGS sequence"/>
</dbReference>
<sequence length="515" mass="57556">MPGVPSGKGCDACRKQKKKCDQAKPACSRCARLNIPCIGSGKQRYKFKVQTLEISSDSGSPQIVDTDEDTSSSTSQSSSSPPGFQVLVRTPNSPTNTITNTLISRLEITDLRYDITCYGDFLRHIPARLGRNEALDTSADALATTFSTLHRPQGYQSVDALTKYVRALKSLRVVLSDPHKARTPETMCAVYLIMICQVGVPLQPYGFLANASQGWLGREDDQHTSHGEGLAYLLRAAAQENWKAGFETEMILTFCVPVIIESITNPKVRLDKWFWDILDNFRRSNPPTSTAEGYQARHVRENSGGIPSLRMRNLGMLPDFINKPEMHRTEIICAYHRLRLDMEKMSQIVQAVSLPPGSSPTVMQLRLSRSYYSAYSVLLCIIIIINHLMQAFDPYSLSLVSEGALFCSEVITMAHNISQYRPLGASHVPLTLAIAWAATDEPVMKGQLEALLSAYQEDWTVTKWLTMGYWWRSKFAELREKLAPMIQSEEQELALIKEGEAAHNPEQAPEQCCVQ</sequence>
<evidence type="ECO:0000313" key="4">
    <source>
        <dbReference type="EMBL" id="RSL89906.1"/>
    </source>
</evidence>
<keyword evidence="1" id="KW-0539">Nucleus</keyword>